<dbReference type="Proteomes" id="UP000663829">
    <property type="component" value="Unassembled WGS sequence"/>
</dbReference>
<proteinExistence type="predicted"/>
<dbReference type="EMBL" id="CAJNOQ010022932">
    <property type="protein sequence ID" value="CAF1507987.1"/>
    <property type="molecule type" value="Genomic_DNA"/>
</dbReference>
<name>A0A815TVC2_9BILA</name>
<dbReference type="EMBL" id="CAJOBA010056685">
    <property type="protein sequence ID" value="CAF4294175.1"/>
    <property type="molecule type" value="Genomic_DNA"/>
</dbReference>
<gene>
    <name evidence="3" type="ORF">GPM918_LOCUS36983</name>
    <name evidence="2" type="ORF">OVA965_LOCUS37151</name>
    <name evidence="5" type="ORF">SRO942_LOCUS37737</name>
    <name evidence="4" type="ORF">TMI583_LOCUS38212</name>
</gene>
<evidence type="ECO:0000313" key="5">
    <source>
        <dbReference type="EMBL" id="CAF4369009.1"/>
    </source>
</evidence>
<dbReference type="Proteomes" id="UP000681722">
    <property type="component" value="Unassembled WGS sequence"/>
</dbReference>
<evidence type="ECO:0000313" key="6">
    <source>
        <dbReference type="Proteomes" id="UP000663829"/>
    </source>
</evidence>
<dbReference type="EMBL" id="CAJOBC010088462">
    <property type="protein sequence ID" value="CAF4369009.1"/>
    <property type="molecule type" value="Genomic_DNA"/>
</dbReference>
<dbReference type="InterPro" id="IPR005162">
    <property type="entry name" value="Retrotrans_gag_dom"/>
</dbReference>
<evidence type="ECO:0000259" key="1">
    <source>
        <dbReference type="Pfam" id="PF03732"/>
    </source>
</evidence>
<dbReference type="Proteomes" id="UP000682733">
    <property type="component" value="Unassembled WGS sequence"/>
</dbReference>
<dbReference type="OrthoDB" id="2439367at2759"/>
<dbReference type="PANTHER" id="PTHR33223:SF6">
    <property type="entry name" value="CCHC-TYPE DOMAIN-CONTAINING PROTEIN"/>
    <property type="match status" value="1"/>
</dbReference>
<protein>
    <recommendedName>
        <fullName evidence="1">Retrotransposon gag domain-containing protein</fullName>
    </recommendedName>
</protein>
<evidence type="ECO:0000313" key="3">
    <source>
        <dbReference type="EMBL" id="CAF1507987.1"/>
    </source>
</evidence>
<feature type="domain" description="Retrotransposon gag" evidence="1">
    <location>
        <begin position="58"/>
        <end position="153"/>
    </location>
</feature>
<reference evidence="3" key="1">
    <citation type="submission" date="2021-02" db="EMBL/GenBank/DDBJ databases">
        <authorList>
            <person name="Nowell W R."/>
        </authorList>
    </citation>
    <scope>NUCLEOTIDE SEQUENCE</scope>
</reference>
<dbReference type="Proteomes" id="UP000677228">
    <property type="component" value="Unassembled WGS sequence"/>
</dbReference>
<accession>A0A815TVC2</accession>
<dbReference type="Pfam" id="PF03732">
    <property type="entry name" value="Retrotrans_gag"/>
    <property type="match status" value="1"/>
</dbReference>
<evidence type="ECO:0000313" key="2">
    <source>
        <dbReference type="EMBL" id="CAF1505899.1"/>
    </source>
</evidence>
<dbReference type="PANTHER" id="PTHR33223">
    <property type="entry name" value="CCHC-TYPE DOMAIN-CONTAINING PROTEIN"/>
    <property type="match status" value="1"/>
</dbReference>
<dbReference type="AlphaFoldDB" id="A0A815TVC2"/>
<keyword evidence="6" id="KW-1185">Reference proteome</keyword>
<comment type="caution">
    <text evidence="3">The sequence shown here is derived from an EMBL/GenBank/DDBJ whole genome shotgun (WGS) entry which is preliminary data.</text>
</comment>
<dbReference type="EMBL" id="CAJNOK010034639">
    <property type="protein sequence ID" value="CAF1505899.1"/>
    <property type="molecule type" value="Genomic_DNA"/>
</dbReference>
<feature type="non-terminal residue" evidence="3">
    <location>
        <position position="1"/>
    </location>
</feature>
<evidence type="ECO:0000313" key="4">
    <source>
        <dbReference type="EMBL" id="CAF4294175.1"/>
    </source>
</evidence>
<organism evidence="3 6">
    <name type="scientific">Didymodactylos carnosus</name>
    <dbReference type="NCBI Taxonomy" id="1234261"/>
    <lineage>
        <taxon>Eukaryota</taxon>
        <taxon>Metazoa</taxon>
        <taxon>Spiralia</taxon>
        <taxon>Gnathifera</taxon>
        <taxon>Rotifera</taxon>
        <taxon>Eurotatoria</taxon>
        <taxon>Bdelloidea</taxon>
        <taxon>Philodinida</taxon>
        <taxon>Philodinidae</taxon>
        <taxon>Didymodactylos</taxon>
    </lineage>
</organism>
<sequence length="220" mass="26061">GRGPTRAIRVEDKKIHVRLNVPPPLFYGKELENVNTWLFQVEEIFKVKNVQGEQQLHYVSTLLREAALQWWHNERKQINDNRGPPIRTFDEFKIRIKSNFQAPHHQQMLRRQLRSLRQTRNVQTYVYDFRNILGQIDSMDEMDKVMYFQEGLRGRAKAEVGYRAPTTLNDAIQVAITFDTAHFSKQFATATVYDEQDKSASSSVELNKIWRWCSEENRFK</sequence>